<keyword evidence="1" id="KW-0732">Signal</keyword>
<dbReference type="KEGG" id="zal:AZF00_08845"/>
<name>A0A127M570_9GAMM</name>
<dbReference type="PROSITE" id="PS51257">
    <property type="entry name" value="PROKAR_LIPOPROTEIN"/>
    <property type="match status" value="1"/>
</dbReference>
<feature type="chain" id="PRO_5007275035" description="Fibronectin type-III domain-containing protein" evidence="1">
    <location>
        <begin position="34"/>
        <end position="251"/>
    </location>
</feature>
<accession>A0A127M570</accession>
<proteinExistence type="predicted"/>
<sequence>MLIRSKHRMLAPLLTYAAFYLLMGCSSSSTSFYDNFQNQKNSEHQGTFQKVSIYMEHNASDNDTEIVISAKGNDIGLKNVWLRNPDGKEVLNISAENQDLGLREIDLETPEPENAKRITEQYPEGLYTFIGQTVDNKWLVSTATLSHSLPSQMALSVNAKPSSSNPSTAPLPNQEIIVSWALKPRITAYYLEVENKSKSNRIHLTLPASTSSISIPRYWFTGNETYSFNIQARNQDGNVTTSEVSRDIAIF</sequence>
<evidence type="ECO:0008006" key="4">
    <source>
        <dbReference type="Google" id="ProtNLM"/>
    </source>
</evidence>
<dbReference type="AlphaFoldDB" id="A0A127M570"/>
<organism evidence="2 3">
    <name type="scientific">Zhongshania aliphaticivorans</name>
    <dbReference type="NCBI Taxonomy" id="1470434"/>
    <lineage>
        <taxon>Bacteria</taxon>
        <taxon>Pseudomonadati</taxon>
        <taxon>Pseudomonadota</taxon>
        <taxon>Gammaproteobacteria</taxon>
        <taxon>Cellvibrionales</taxon>
        <taxon>Spongiibacteraceae</taxon>
        <taxon>Zhongshania</taxon>
    </lineage>
</organism>
<protein>
    <recommendedName>
        <fullName evidence="4">Fibronectin type-III domain-containing protein</fullName>
    </recommendedName>
</protein>
<gene>
    <name evidence="2" type="ORF">AZF00_08845</name>
</gene>
<evidence type="ECO:0000313" key="2">
    <source>
        <dbReference type="EMBL" id="AMO68403.1"/>
    </source>
</evidence>
<evidence type="ECO:0000256" key="1">
    <source>
        <dbReference type="SAM" id="SignalP"/>
    </source>
</evidence>
<dbReference type="InterPro" id="IPR036116">
    <property type="entry name" value="FN3_sf"/>
</dbReference>
<dbReference type="STRING" id="1470434.AZF00_08845"/>
<dbReference type="Proteomes" id="UP000074119">
    <property type="component" value="Chromosome"/>
</dbReference>
<dbReference type="SUPFAM" id="SSF49265">
    <property type="entry name" value="Fibronectin type III"/>
    <property type="match status" value="1"/>
</dbReference>
<evidence type="ECO:0000313" key="3">
    <source>
        <dbReference type="Proteomes" id="UP000074119"/>
    </source>
</evidence>
<feature type="signal peptide" evidence="1">
    <location>
        <begin position="1"/>
        <end position="33"/>
    </location>
</feature>
<dbReference type="EMBL" id="CP014544">
    <property type="protein sequence ID" value="AMO68403.1"/>
    <property type="molecule type" value="Genomic_DNA"/>
</dbReference>
<reference evidence="2 3" key="1">
    <citation type="submission" date="2015-12" db="EMBL/GenBank/DDBJ databases">
        <authorList>
            <person name="Shamseldin A."/>
            <person name="Moawad H."/>
            <person name="Abd El-Rahim W.M."/>
            <person name="Sadowsky M.J."/>
        </authorList>
    </citation>
    <scope>NUCLEOTIDE SEQUENCE [LARGE SCALE GENOMIC DNA]</scope>
    <source>
        <strain evidence="2 3">SM2</strain>
    </source>
</reference>